<evidence type="ECO:0000313" key="1">
    <source>
        <dbReference type="EMBL" id="GAJ09707.1"/>
    </source>
</evidence>
<accession>X1V1J5</accession>
<comment type="caution">
    <text evidence="1">The sequence shown here is derived from an EMBL/GenBank/DDBJ whole genome shotgun (WGS) entry which is preliminary data.</text>
</comment>
<dbReference type="AlphaFoldDB" id="X1V1J5"/>
<organism evidence="1">
    <name type="scientific">marine sediment metagenome</name>
    <dbReference type="NCBI Taxonomy" id="412755"/>
    <lineage>
        <taxon>unclassified sequences</taxon>
        <taxon>metagenomes</taxon>
        <taxon>ecological metagenomes</taxon>
    </lineage>
</organism>
<dbReference type="InterPro" id="IPR036589">
    <property type="entry name" value="HCY_dom_sf"/>
</dbReference>
<proteinExistence type="predicted"/>
<protein>
    <recommendedName>
        <fullName evidence="2">Hcy-binding domain-containing protein</fullName>
    </recommendedName>
</protein>
<dbReference type="Gene3D" id="3.20.20.330">
    <property type="entry name" value="Homocysteine-binding-like domain"/>
    <property type="match status" value="1"/>
</dbReference>
<name>X1V1J5_9ZZZZ</name>
<reference evidence="1" key="1">
    <citation type="journal article" date="2014" name="Front. Microbiol.">
        <title>High frequency of phylogenetically diverse reductive dehalogenase-homologous genes in deep subseafloor sedimentary metagenomes.</title>
        <authorList>
            <person name="Kawai M."/>
            <person name="Futagami T."/>
            <person name="Toyoda A."/>
            <person name="Takaki Y."/>
            <person name="Nishi S."/>
            <person name="Hori S."/>
            <person name="Arai W."/>
            <person name="Tsubouchi T."/>
            <person name="Morono Y."/>
            <person name="Uchiyama I."/>
            <person name="Ito T."/>
            <person name="Fujiyama A."/>
            <person name="Inagaki F."/>
            <person name="Takami H."/>
        </authorList>
    </citation>
    <scope>NUCLEOTIDE SEQUENCE</scope>
    <source>
        <strain evidence="1">Expedition CK06-06</strain>
    </source>
</reference>
<gene>
    <name evidence="1" type="ORF">S12H4_45507</name>
</gene>
<sequence>MKNIYEIVKKRIIVLDGAMGTMVQSYRLSEADFRGKR</sequence>
<dbReference type="SUPFAM" id="SSF82282">
    <property type="entry name" value="Homocysteine S-methyltransferase"/>
    <property type="match status" value="1"/>
</dbReference>
<feature type="non-terminal residue" evidence="1">
    <location>
        <position position="37"/>
    </location>
</feature>
<evidence type="ECO:0008006" key="2">
    <source>
        <dbReference type="Google" id="ProtNLM"/>
    </source>
</evidence>
<dbReference type="EMBL" id="BARW01028142">
    <property type="protein sequence ID" value="GAJ09707.1"/>
    <property type="molecule type" value="Genomic_DNA"/>
</dbReference>